<dbReference type="PANTHER" id="PTHR43567:SF1">
    <property type="entry name" value="FLAVOREDOXIN"/>
    <property type="match status" value="1"/>
</dbReference>
<reference evidence="6" key="1">
    <citation type="submission" date="2016-12" db="EMBL/GenBank/DDBJ databases">
        <title>Draft Genome Sequences od Carboxydothermus pertinax and islandicus, Hydrogenogenic Carboxydotrophic Bacteria.</title>
        <authorList>
            <person name="Fukuyama Y."/>
            <person name="Ohmae K."/>
            <person name="Yoneda Y."/>
            <person name="Yoshida T."/>
            <person name="Sako Y."/>
        </authorList>
    </citation>
    <scope>NUCLEOTIDE SEQUENCE [LARGE SCALE GENOMIC DNA]</scope>
    <source>
        <strain evidence="6">Ug1</strain>
    </source>
</reference>
<evidence type="ECO:0000259" key="4">
    <source>
        <dbReference type="SMART" id="SM00903"/>
    </source>
</evidence>
<dbReference type="GO" id="GO:0016646">
    <property type="term" value="F:oxidoreductase activity, acting on the CH-NH group of donors, NAD or NADP as acceptor"/>
    <property type="evidence" value="ECO:0007669"/>
    <property type="project" value="UniProtKB-ARBA"/>
</dbReference>
<organism evidence="5 6">
    <name type="scientific">Carboxydothermus pertinax</name>
    <dbReference type="NCBI Taxonomy" id="870242"/>
    <lineage>
        <taxon>Bacteria</taxon>
        <taxon>Bacillati</taxon>
        <taxon>Bacillota</taxon>
        <taxon>Clostridia</taxon>
        <taxon>Thermoanaerobacterales</taxon>
        <taxon>Thermoanaerobacteraceae</taxon>
        <taxon>Carboxydothermus</taxon>
    </lineage>
</organism>
<dbReference type="InterPro" id="IPR052174">
    <property type="entry name" value="Flavoredoxin"/>
</dbReference>
<proteinExistence type="inferred from homology"/>
<dbReference type="InterPro" id="IPR002563">
    <property type="entry name" value="Flavin_Rdtase-like_dom"/>
</dbReference>
<dbReference type="Proteomes" id="UP000187485">
    <property type="component" value="Unassembled WGS sequence"/>
</dbReference>
<dbReference type="AlphaFoldDB" id="A0A1L8CVB4"/>
<keyword evidence="6" id="KW-1185">Reference proteome</keyword>
<dbReference type="SUPFAM" id="SSF50475">
    <property type="entry name" value="FMN-binding split barrel"/>
    <property type="match status" value="1"/>
</dbReference>
<evidence type="ECO:0000256" key="2">
    <source>
        <dbReference type="ARBA" id="ARBA00022630"/>
    </source>
</evidence>
<evidence type="ECO:0000313" key="5">
    <source>
        <dbReference type="EMBL" id="GAV22804.1"/>
    </source>
</evidence>
<dbReference type="STRING" id="870242.cpu_13140"/>
<sequence length="155" mass="17126">MAKGLDYLTNSVALLGYNDREQGNFTTVAWITQVSVNPPMVLVNLAPKRYAYQKIKESGEFTLAILAEDQKEIADFCGKNSGAKVDKVKELNLPVVRGEKVSAPKLTTAIANLECRLVKEIPAGDHIVLVGEVVAEDVPNPAKKPLVFHQWKYLY</sequence>
<dbReference type="SMART" id="SM00903">
    <property type="entry name" value="Flavin_Reduct"/>
    <property type="match status" value="1"/>
</dbReference>
<name>A0A1L8CVB4_9THEO</name>
<dbReference type="OrthoDB" id="9791490at2"/>
<accession>A0A1L8CVB4</accession>
<feature type="domain" description="Flavin reductase like" evidence="4">
    <location>
        <begin position="5"/>
        <end position="155"/>
    </location>
</feature>
<evidence type="ECO:0000313" key="6">
    <source>
        <dbReference type="Proteomes" id="UP000187485"/>
    </source>
</evidence>
<comment type="caution">
    <text evidence="5">The sequence shown here is derived from an EMBL/GenBank/DDBJ whole genome shotgun (WGS) entry which is preliminary data.</text>
</comment>
<keyword evidence="2" id="KW-0285">Flavoprotein</keyword>
<gene>
    <name evidence="5" type="ORF">cpu_13140</name>
</gene>
<dbReference type="RefSeq" id="WP_159433982.1">
    <property type="nucleotide sequence ID" value="NZ_BDJK01000020.1"/>
</dbReference>
<dbReference type="GO" id="GO:0010181">
    <property type="term" value="F:FMN binding"/>
    <property type="evidence" value="ECO:0007669"/>
    <property type="project" value="InterPro"/>
</dbReference>
<evidence type="ECO:0000256" key="3">
    <source>
        <dbReference type="ARBA" id="ARBA00038054"/>
    </source>
</evidence>
<dbReference type="InterPro" id="IPR012349">
    <property type="entry name" value="Split_barrel_FMN-bd"/>
</dbReference>
<protein>
    <submittedName>
        <fullName evidence="5">Flavin reductase</fullName>
    </submittedName>
</protein>
<dbReference type="Pfam" id="PF01613">
    <property type="entry name" value="Flavin_Reduct"/>
    <property type="match status" value="1"/>
</dbReference>
<comment type="similarity">
    <text evidence="3">Belongs to the flavoredoxin family.</text>
</comment>
<dbReference type="Gene3D" id="2.30.110.10">
    <property type="entry name" value="Electron Transport, Fmn-binding Protein, Chain A"/>
    <property type="match status" value="1"/>
</dbReference>
<comment type="cofactor">
    <cofactor evidence="1">
        <name>FMN</name>
        <dbReference type="ChEBI" id="CHEBI:58210"/>
    </cofactor>
</comment>
<dbReference type="EMBL" id="BDJK01000020">
    <property type="protein sequence ID" value="GAV22804.1"/>
    <property type="molecule type" value="Genomic_DNA"/>
</dbReference>
<dbReference type="PANTHER" id="PTHR43567">
    <property type="entry name" value="FLAVOREDOXIN-RELATED-RELATED"/>
    <property type="match status" value="1"/>
</dbReference>
<evidence type="ECO:0000256" key="1">
    <source>
        <dbReference type="ARBA" id="ARBA00001917"/>
    </source>
</evidence>